<dbReference type="InterPro" id="IPR036388">
    <property type="entry name" value="WH-like_DNA-bd_sf"/>
</dbReference>
<keyword evidence="4" id="KW-0804">Transcription</keyword>
<dbReference type="PANTHER" id="PTHR30579:SF7">
    <property type="entry name" value="HTH-TYPE TRANSCRIPTIONAL REGULATOR LRHA-RELATED"/>
    <property type="match status" value="1"/>
</dbReference>
<organism evidence="6 7">
    <name type="scientific">Undibacterium hunanense</name>
    <dbReference type="NCBI Taxonomy" id="2762292"/>
    <lineage>
        <taxon>Bacteria</taxon>
        <taxon>Pseudomonadati</taxon>
        <taxon>Pseudomonadota</taxon>
        <taxon>Betaproteobacteria</taxon>
        <taxon>Burkholderiales</taxon>
        <taxon>Oxalobacteraceae</taxon>
        <taxon>Undibacterium</taxon>
    </lineage>
</organism>
<dbReference type="InterPro" id="IPR050176">
    <property type="entry name" value="LTTR"/>
</dbReference>
<dbReference type="PROSITE" id="PS50931">
    <property type="entry name" value="HTH_LYSR"/>
    <property type="match status" value="1"/>
</dbReference>
<evidence type="ECO:0000259" key="5">
    <source>
        <dbReference type="PROSITE" id="PS50931"/>
    </source>
</evidence>
<feature type="domain" description="HTH lysR-type" evidence="5">
    <location>
        <begin position="4"/>
        <end position="61"/>
    </location>
</feature>
<sequence>MKNLDIGLLRTFLHVAETGSMTFAAQRLHMTQGAVSQQIKRLEQMLDRRVLDRGKSGVYLTVEGERLLIKVRTLVEMNDEILSALTITEVTGTVRMGVPHDLMVMHLPNILPSFVKAYPSVEISLMAGSSTELTKSFDSGLLDLAIIEEPATHARGELLAMERPVWVARRDGIAWQKRPLPLCLVSETCVFKPTVMRELARAGIEWRNVVDYPSIEAITATVQADLAVTALLPSTVPPGLDILGSEAGLPLLDEFAISLRLPAHGASAACLALAEAIRLAYAVEEHDT</sequence>
<dbReference type="Proteomes" id="UP000650424">
    <property type="component" value="Unassembled WGS sequence"/>
</dbReference>
<dbReference type="InterPro" id="IPR000847">
    <property type="entry name" value="LysR_HTH_N"/>
</dbReference>
<reference evidence="6 7" key="1">
    <citation type="submission" date="2020-08" db="EMBL/GenBank/DDBJ databases">
        <title>Novel species isolated from subtropical streams in China.</title>
        <authorList>
            <person name="Lu H."/>
        </authorList>
    </citation>
    <scope>NUCLEOTIDE SEQUENCE [LARGE SCALE GENOMIC DNA]</scope>
    <source>
        <strain evidence="6 7">CY18W</strain>
    </source>
</reference>
<dbReference type="PRINTS" id="PR00039">
    <property type="entry name" value="HTHLYSR"/>
</dbReference>
<keyword evidence="3" id="KW-0238">DNA-binding</keyword>
<dbReference type="Pfam" id="PF03466">
    <property type="entry name" value="LysR_substrate"/>
    <property type="match status" value="1"/>
</dbReference>
<comment type="similarity">
    <text evidence="1">Belongs to the LysR transcriptional regulatory family.</text>
</comment>
<evidence type="ECO:0000313" key="6">
    <source>
        <dbReference type="EMBL" id="MBC3916943.1"/>
    </source>
</evidence>
<proteinExistence type="inferred from homology"/>
<dbReference type="RefSeq" id="WP_186946168.1">
    <property type="nucleotide sequence ID" value="NZ_JACOGF010000002.1"/>
</dbReference>
<evidence type="ECO:0000256" key="3">
    <source>
        <dbReference type="ARBA" id="ARBA00023125"/>
    </source>
</evidence>
<gene>
    <name evidence="6" type="ORF">H8L32_05595</name>
</gene>
<dbReference type="InterPro" id="IPR005119">
    <property type="entry name" value="LysR_subst-bd"/>
</dbReference>
<comment type="caution">
    <text evidence="6">The sequence shown here is derived from an EMBL/GenBank/DDBJ whole genome shotgun (WGS) entry which is preliminary data.</text>
</comment>
<dbReference type="Gene3D" id="1.10.10.10">
    <property type="entry name" value="Winged helix-like DNA-binding domain superfamily/Winged helix DNA-binding domain"/>
    <property type="match status" value="1"/>
</dbReference>
<dbReference type="InterPro" id="IPR036390">
    <property type="entry name" value="WH_DNA-bd_sf"/>
</dbReference>
<dbReference type="PANTHER" id="PTHR30579">
    <property type="entry name" value="TRANSCRIPTIONAL REGULATOR"/>
    <property type="match status" value="1"/>
</dbReference>
<keyword evidence="2" id="KW-0805">Transcription regulation</keyword>
<dbReference type="Pfam" id="PF00126">
    <property type="entry name" value="HTH_1"/>
    <property type="match status" value="1"/>
</dbReference>
<name>A0ABR6ZMZ8_9BURK</name>
<dbReference type="SUPFAM" id="SSF46785">
    <property type="entry name" value="Winged helix' DNA-binding domain"/>
    <property type="match status" value="1"/>
</dbReference>
<evidence type="ECO:0000256" key="1">
    <source>
        <dbReference type="ARBA" id="ARBA00009437"/>
    </source>
</evidence>
<dbReference type="SUPFAM" id="SSF53850">
    <property type="entry name" value="Periplasmic binding protein-like II"/>
    <property type="match status" value="1"/>
</dbReference>
<protein>
    <submittedName>
        <fullName evidence="6">LysR family transcriptional regulator</fullName>
    </submittedName>
</protein>
<dbReference type="EMBL" id="JACOGF010000002">
    <property type="protein sequence ID" value="MBC3916943.1"/>
    <property type="molecule type" value="Genomic_DNA"/>
</dbReference>
<evidence type="ECO:0000256" key="4">
    <source>
        <dbReference type="ARBA" id="ARBA00023163"/>
    </source>
</evidence>
<accession>A0ABR6ZMZ8</accession>
<evidence type="ECO:0000256" key="2">
    <source>
        <dbReference type="ARBA" id="ARBA00023015"/>
    </source>
</evidence>
<keyword evidence="7" id="KW-1185">Reference proteome</keyword>
<dbReference type="Gene3D" id="3.40.190.10">
    <property type="entry name" value="Periplasmic binding protein-like II"/>
    <property type="match status" value="2"/>
</dbReference>
<evidence type="ECO:0000313" key="7">
    <source>
        <dbReference type="Proteomes" id="UP000650424"/>
    </source>
</evidence>